<evidence type="ECO:0000313" key="3">
    <source>
        <dbReference type="Proteomes" id="UP000563426"/>
    </source>
</evidence>
<dbReference type="Proteomes" id="UP000563426">
    <property type="component" value="Unassembled WGS sequence"/>
</dbReference>
<dbReference type="EMBL" id="JABFJV010000010">
    <property type="protein sequence ID" value="NOK32239.1"/>
    <property type="molecule type" value="Genomic_DNA"/>
</dbReference>
<protein>
    <submittedName>
        <fullName evidence="2">Uncharacterized protein</fullName>
    </submittedName>
</protein>
<feature type="compositionally biased region" description="Basic and acidic residues" evidence="1">
    <location>
        <begin position="24"/>
        <end position="33"/>
    </location>
</feature>
<reference evidence="2 3" key="1">
    <citation type="submission" date="2020-05" db="EMBL/GenBank/DDBJ databases">
        <authorList>
            <person name="Whitworth D."/>
        </authorList>
    </citation>
    <scope>NUCLEOTIDE SEQUENCE [LARGE SCALE GENOMIC DNA]</scope>
    <source>
        <strain evidence="2 3">AB043B</strain>
    </source>
</reference>
<feature type="compositionally biased region" description="Basic and acidic residues" evidence="1">
    <location>
        <begin position="1"/>
        <end position="13"/>
    </location>
</feature>
<dbReference type="AlphaFoldDB" id="A0A7Y4KGF2"/>
<evidence type="ECO:0000256" key="1">
    <source>
        <dbReference type="SAM" id="MobiDB-lite"/>
    </source>
</evidence>
<feature type="region of interest" description="Disordered" evidence="1">
    <location>
        <begin position="1"/>
        <end position="51"/>
    </location>
</feature>
<proteinExistence type="predicted"/>
<dbReference type="RefSeq" id="WP_158617145.1">
    <property type="nucleotide sequence ID" value="NZ_JABFJV010000010.1"/>
</dbReference>
<accession>A0A7Y4KGF2</accession>
<organism evidence="2 3">
    <name type="scientific">Corallococcus exercitus</name>
    <dbReference type="NCBI Taxonomy" id="2316736"/>
    <lineage>
        <taxon>Bacteria</taxon>
        <taxon>Pseudomonadati</taxon>
        <taxon>Myxococcota</taxon>
        <taxon>Myxococcia</taxon>
        <taxon>Myxococcales</taxon>
        <taxon>Cystobacterineae</taxon>
        <taxon>Myxococcaceae</taxon>
        <taxon>Corallococcus</taxon>
    </lineage>
</organism>
<keyword evidence="3" id="KW-1185">Reference proteome</keyword>
<evidence type="ECO:0000313" key="2">
    <source>
        <dbReference type="EMBL" id="NOK32239.1"/>
    </source>
</evidence>
<sequence>MAKKNYTPDEMRGNVKNPNSAEYAADRANRAEQGHPNVPPPPPAQSEGDKK</sequence>
<gene>
    <name evidence="2" type="ORF">HMI49_03330</name>
</gene>
<name>A0A7Y4KGF2_9BACT</name>
<comment type="caution">
    <text evidence="2">The sequence shown here is derived from an EMBL/GenBank/DDBJ whole genome shotgun (WGS) entry which is preliminary data.</text>
</comment>